<evidence type="ECO:0000313" key="2">
    <source>
        <dbReference type="Proteomes" id="UP000714275"/>
    </source>
</evidence>
<protein>
    <recommendedName>
        <fullName evidence="3">F-box domain-containing protein</fullName>
    </recommendedName>
</protein>
<reference evidence="1" key="1">
    <citation type="journal article" date="2020" name="New Phytol.">
        <title>Comparative genomics reveals dynamic genome evolution in host specialist ectomycorrhizal fungi.</title>
        <authorList>
            <person name="Lofgren L.A."/>
            <person name="Nguyen N.H."/>
            <person name="Vilgalys R."/>
            <person name="Ruytinx J."/>
            <person name="Liao H.L."/>
            <person name="Branco S."/>
            <person name="Kuo A."/>
            <person name="LaButti K."/>
            <person name="Lipzen A."/>
            <person name="Andreopoulos W."/>
            <person name="Pangilinan J."/>
            <person name="Riley R."/>
            <person name="Hundley H."/>
            <person name="Na H."/>
            <person name="Barry K."/>
            <person name="Grigoriev I.V."/>
            <person name="Stajich J.E."/>
            <person name="Kennedy P.G."/>
        </authorList>
    </citation>
    <scope>NUCLEOTIDE SEQUENCE</scope>
    <source>
        <strain evidence="1">DOB743</strain>
    </source>
</reference>
<organism evidence="1 2">
    <name type="scientific">Suillus placidus</name>
    <dbReference type="NCBI Taxonomy" id="48579"/>
    <lineage>
        <taxon>Eukaryota</taxon>
        <taxon>Fungi</taxon>
        <taxon>Dikarya</taxon>
        <taxon>Basidiomycota</taxon>
        <taxon>Agaricomycotina</taxon>
        <taxon>Agaricomycetes</taxon>
        <taxon>Agaricomycetidae</taxon>
        <taxon>Boletales</taxon>
        <taxon>Suillineae</taxon>
        <taxon>Suillaceae</taxon>
        <taxon>Suillus</taxon>
    </lineage>
</organism>
<evidence type="ECO:0008006" key="3">
    <source>
        <dbReference type="Google" id="ProtNLM"/>
    </source>
</evidence>
<accession>A0A9P7D4P1</accession>
<dbReference type="EMBL" id="JABBWD010000009">
    <property type="protein sequence ID" value="KAG1780165.1"/>
    <property type="molecule type" value="Genomic_DNA"/>
</dbReference>
<evidence type="ECO:0000313" key="1">
    <source>
        <dbReference type="EMBL" id="KAG1780165.1"/>
    </source>
</evidence>
<dbReference type="Gene3D" id="3.80.10.10">
    <property type="entry name" value="Ribonuclease Inhibitor"/>
    <property type="match status" value="1"/>
</dbReference>
<dbReference type="OrthoDB" id="2841072at2759"/>
<dbReference type="SUPFAM" id="SSF52047">
    <property type="entry name" value="RNI-like"/>
    <property type="match status" value="1"/>
</dbReference>
<dbReference type="AlphaFoldDB" id="A0A9P7D4P1"/>
<proteinExistence type="predicted"/>
<comment type="caution">
    <text evidence="1">The sequence shown here is derived from an EMBL/GenBank/DDBJ whole genome shotgun (WGS) entry which is preliminary data.</text>
</comment>
<name>A0A9P7D4P1_9AGAM</name>
<keyword evidence="2" id="KW-1185">Reference proteome</keyword>
<dbReference type="InterPro" id="IPR032675">
    <property type="entry name" value="LRR_dom_sf"/>
</dbReference>
<gene>
    <name evidence="1" type="ORF">EV702DRAFT_1194303</name>
</gene>
<sequence length="514" mass="58728">MAHCLFISEIQLSIFQWIFVLDTSHEKHTAQATLAALARTCSAFRDIALDVLWQQFGTIARAIQCMPHDLWGGDLNTRSESGCICLKLHRHLTKDDWNFFRKYALRIRHLSLATQDVRRGKTLIVDIDDELLACLASMDATQPLLPNLTSLEWIIYDERDLRLIRRIMTKSLTSLFLEVWAISPVPNLQQFISSIAPACPSLRKLTVHSVALSSHLRYSVSQTLCHLHHLTTIHCGVLDAEVFDHMSRLPSLIELKFALQPNTEFQNELLFEQLQVLDVHAQDIASAVDLVSRMRNKLTTLSIFSDDHTGASVLARLFHRLSTSVSHYSLRRLQIMVAERPPHDSFSVLKLEDLQPLLSFNQITHVHLDVGCGIALDDVAALELSQSWPNIVQLMLNKFLETPLPSSMSPIGLLCFLKHCPNLMELTLEIDFSFIEEQDDRSHYWVGDTSHQHLSVFDVTYSKIHDAAKVAAFLSGVLPRTVHVLYSWIHALDDQREYAERWNEASRLFMRMKK</sequence>
<dbReference type="Proteomes" id="UP000714275">
    <property type="component" value="Unassembled WGS sequence"/>
</dbReference>